<keyword evidence="8" id="KW-0732">Signal</keyword>
<dbReference type="AlphaFoldDB" id="A0A2U1KJX4"/>
<dbReference type="STRING" id="35608.A0A2U1KJX4"/>
<gene>
    <name evidence="10" type="ORF">CTI12_AA593620</name>
</gene>
<dbReference type="PROSITE" id="PS50850">
    <property type="entry name" value="MFS"/>
    <property type="match status" value="1"/>
</dbReference>
<evidence type="ECO:0000259" key="9">
    <source>
        <dbReference type="PROSITE" id="PS50850"/>
    </source>
</evidence>
<comment type="similarity">
    <text evidence="6">Belongs to the major facilitator superfamily. Phosphate:H(+) symporter (TC 2.A.1.9) family.</text>
</comment>
<keyword evidence="11" id="KW-1185">Reference proteome</keyword>
<evidence type="ECO:0000256" key="6">
    <source>
        <dbReference type="ARBA" id="ARBA00044504"/>
    </source>
</evidence>
<dbReference type="EMBL" id="PKPP01017283">
    <property type="protein sequence ID" value="PWA37065.1"/>
    <property type="molecule type" value="Genomic_DNA"/>
</dbReference>
<dbReference type="InterPro" id="IPR036259">
    <property type="entry name" value="MFS_trans_sf"/>
</dbReference>
<feature type="transmembrane region" description="Helical" evidence="7">
    <location>
        <begin position="88"/>
        <end position="109"/>
    </location>
</feature>
<dbReference type="SUPFAM" id="SSF103473">
    <property type="entry name" value="MFS general substrate transporter"/>
    <property type="match status" value="1"/>
</dbReference>
<keyword evidence="4 7" id="KW-1133">Transmembrane helix</keyword>
<evidence type="ECO:0000256" key="8">
    <source>
        <dbReference type="SAM" id="SignalP"/>
    </source>
</evidence>
<proteinExistence type="inferred from homology"/>
<dbReference type="InterPro" id="IPR020846">
    <property type="entry name" value="MFS_dom"/>
</dbReference>
<evidence type="ECO:0000256" key="7">
    <source>
        <dbReference type="SAM" id="Phobius"/>
    </source>
</evidence>
<dbReference type="OrthoDB" id="6339427at2759"/>
<evidence type="ECO:0000256" key="3">
    <source>
        <dbReference type="ARBA" id="ARBA00022692"/>
    </source>
</evidence>
<dbReference type="GO" id="GO:0016020">
    <property type="term" value="C:membrane"/>
    <property type="evidence" value="ECO:0007669"/>
    <property type="project" value="UniProtKB-SubCell"/>
</dbReference>
<keyword evidence="3 7" id="KW-0812">Transmembrane</keyword>
<evidence type="ECO:0000256" key="1">
    <source>
        <dbReference type="ARBA" id="ARBA00004141"/>
    </source>
</evidence>
<name>A0A2U1KJX4_ARTAN</name>
<keyword evidence="2" id="KW-0813">Transport</keyword>
<comment type="caution">
    <text evidence="10">The sequence shown here is derived from an EMBL/GenBank/DDBJ whole genome shotgun (WGS) entry which is preliminary data.</text>
</comment>
<evidence type="ECO:0000256" key="4">
    <source>
        <dbReference type="ARBA" id="ARBA00022989"/>
    </source>
</evidence>
<feature type="transmembrane region" description="Helical" evidence="7">
    <location>
        <begin position="27"/>
        <end position="51"/>
    </location>
</feature>
<dbReference type="InterPro" id="IPR050814">
    <property type="entry name" value="Myo-inositol_Transporter"/>
</dbReference>
<dbReference type="PANTHER" id="PTHR48020">
    <property type="entry name" value="PROTON MYO-INOSITOL COTRANSPORTER"/>
    <property type="match status" value="1"/>
</dbReference>
<protein>
    <submittedName>
        <fullName evidence="10">General substrate transporter</fullName>
    </submittedName>
</protein>
<dbReference type="PANTHER" id="PTHR48020:SF49">
    <property type="entry name" value="SUGAR TRANSPORTER"/>
    <property type="match status" value="1"/>
</dbReference>
<dbReference type="Gene3D" id="1.20.1250.20">
    <property type="entry name" value="MFS general substrate transporter like domains"/>
    <property type="match status" value="1"/>
</dbReference>
<evidence type="ECO:0000313" key="11">
    <source>
        <dbReference type="Proteomes" id="UP000245207"/>
    </source>
</evidence>
<evidence type="ECO:0000313" key="10">
    <source>
        <dbReference type="EMBL" id="PWA37065.1"/>
    </source>
</evidence>
<dbReference type="Pfam" id="PF00083">
    <property type="entry name" value="Sugar_tr"/>
    <property type="match status" value="1"/>
</dbReference>
<dbReference type="InterPro" id="IPR005828">
    <property type="entry name" value="MFS_sugar_transport-like"/>
</dbReference>
<feature type="chain" id="PRO_5015756497" evidence="8">
    <location>
        <begin position="18"/>
        <end position="156"/>
    </location>
</feature>
<reference evidence="10 11" key="1">
    <citation type="journal article" date="2018" name="Mol. Plant">
        <title>The genome of Artemisia annua provides insight into the evolution of Asteraceae family and artemisinin biosynthesis.</title>
        <authorList>
            <person name="Shen Q."/>
            <person name="Zhang L."/>
            <person name="Liao Z."/>
            <person name="Wang S."/>
            <person name="Yan T."/>
            <person name="Shi P."/>
            <person name="Liu M."/>
            <person name="Fu X."/>
            <person name="Pan Q."/>
            <person name="Wang Y."/>
            <person name="Lv Z."/>
            <person name="Lu X."/>
            <person name="Zhang F."/>
            <person name="Jiang W."/>
            <person name="Ma Y."/>
            <person name="Chen M."/>
            <person name="Hao X."/>
            <person name="Li L."/>
            <person name="Tang Y."/>
            <person name="Lv G."/>
            <person name="Zhou Y."/>
            <person name="Sun X."/>
            <person name="Brodelius P.E."/>
            <person name="Rose J.K.C."/>
            <person name="Tang K."/>
        </authorList>
    </citation>
    <scope>NUCLEOTIDE SEQUENCE [LARGE SCALE GENOMIC DNA]</scope>
    <source>
        <strain evidence="11">cv. Huhao1</strain>
        <tissue evidence="10">Leaf</tissue>
    </source>
</reference>
<feature type="signal peptide" evidence="8">
    <location>
        <begin position="1"/>
        <end position="17"/>
    </location>
</feature>
<evidence type="ECO:0000256" key="5">
    <source>
        <dbReference type="ARBA" id="ARBA00023136"/>
    </source>
</evidence>
<dbReference type="Proteomes" id="UP000245207">
    <property type="component" value="Unassembled WGS sequence"/>
</dbReference>
<sequence>MAMTVCLFCLVISLSLFRETSLGIALAILAICGNVSFFSIGIEPVCLVITLEIFPLRLQAQASALGAVGNRVCSGVVAMSFLSVSRAISMAGTFTIFTVFSALSVGFVYKLVPETKGKSLEQIELMFQKDRNWQDEEVELSDTQQLVQQKNESNGV</sequence>
<keyword evidence="5 7" id="KW-0472">Membrane</keyword>
<organism evidence="10 11">
    <name type="scientific">Artemisia annua</name>
    <name type="common">Sweet wormwood</name>
    <dbReference type="NCBI Taxonomy" id="35608"/>
    <lineage>
        <taxon>Eukaryota</taxon>
        <taxon>Viridiplantae</taxon>
        <taxon>Streptophyta</taxon>
        <taxon>Embryophyta</taxon>
        <taxon>Tracheophyta</taxon>
        <taxon>Spermatophyta</taxon>
        <taxon>Magnoliopsida</taxon>
        <taxon>eudicotyledons</taxon>
        <taxon>Gunneridae</taxon>
        <taxon>Pentapetalae</taxon>
        <taxon>asterids</taxon>
        <taxon>campanulids</taxon>
        <taxon>Asterales</taxon>
        <taxon>Asteraceae</taxon>
        <taxon>Asteroideae</taxon>
        <taxon>Anthemideae</taxon>
        <taxon>Artemisiinae</taxon>
        <taxon>Artemisia</taxon>
    </lineage>
</organism>
<accession>A0A2U1KJX4</accession>
<feature type="domain" description="Major facilitator superfamily (MFS) profile" evidence="9">
    <location>
        <begin position="1"/>
        <end position="116"/>
    </location>
</feature>
<dbReference type="GO" id="GO:0022857">
    <property type="term" value="F:transmembrane transporter activity"/>
    <property type="evidence" value="ECO:0007669"/>
    <property type="project" value="InterPro"/>
</dbReference>
<evidence type="ECO:0000256" key="2">
    <source>
        <dbReference type="ARBA" id="ARBA00022448"/>
    </source>
</evidence>
<comment type="subcellular location">
    <subcellularLocation>
        <location evidence="1">Membrane</location>
        <topology evidence="1">Multi-pass membrane protein</topology>
    </subcellularLocation>
</comment>